<evidence type="ECO:0000256" key="1">
    <source>
        <dbReference type="SAM" id="Phobius"/>
    </source>
</evidence>
<reference evidence="4" key="2">
    <citation type="submission" date="2020-09" db="EMBL/GenBank/DDBJ databases">
        <authorList>
            <person name="Sun Q."/>
            <person name="Ohkuma M."/>
        </authorList>
    </citation>
    <scope>NUCLEOTIDE SEQUENCE</scope>
    <source>
        <strain evidence="4">JCM 3051</strain>
    </source>
</reference>
<sequence>MTKDRPTPVRVDIQALRAVAVGAVVLFHLWPNRLTGGYVGVDVFFVISGFLITSHIARDVQAQTFSVTRFWSRRILRLLPASMLVLAVTAVGVWVLGPAQLWGQWFREIGASTLYAQNWVLAADAVDYLAEENVPSPVQHFWSLSVEEQFYLVWPLLIGLSVLVGSRLQIGGHARGHAPWRPVAVGLLSLVVVSSLVASVAWTASDPAQAYFVTPTRAWEFGVGALLAFVPALGRGQTSARTALVRGVVAWAGIALIVGPAVWYTSETPFPGAWAAVPVLGTALVIGARATDRFTDRLAGLAPVQFVGDVSYAIYLWHWPLVVFVPYATGHDLRTLDKVAILAVTVLLAWGTRTWIEKPVLRQRHRFRPGRTFAATAVAAAAVVGVAFAGVQASTHYAERELQRAAELLSAPPDCFGAAARPIGGPPCTNPELVDGAIPAVDVAPSDVPELFRGRCAGTGKADSVPKPCAVGDPDGDTRIALIGDSHAVQYSAVLADVASRHGWALDTYSKGACPFSDVRREQDAVLHEACTAWIDRARTMLAEGDYDLVITSQVSGVDWAPPAGTTPEEFAEGGLETLWSGLADQGVRVVAVADVPRPRKGVLDCLQERGRDVSTDCRVSREKGLLYDPQPAAVERLGRPDVSLIDFTDVYCDASECFPVIGGVTVYRDSNHLTNTFARTLEPYFESELTALLGTSSG</sequence>
<feature type="transmembrane region" description="Helical" evidence="1">
    <location>
        <begin position="12"/>
        <end position="30"/>
    </location>
</feature>
<evidence type="ECO:0000313" key="4">
    <source>
        <dbReference type="EMBL" id="GGM24001.1"/>
    </source>
</evidence>
<protein>
    <submittedName>
        <fullName evidence="4">Acyltransferase</fullName>
    </submittedName>
</protein>
<dbReference type="EMBL" id="BMPT01000006">
    <property type="protein sequence ID" value="GGM24001.1"/>
    <property type="molecule type" value="Genomic_DNA"/>
</dbReference>
<keyword evidence="4" id="KW-0012">Acyltransferase</keyword>
<keyword evidence="5" id="KW-1185">Reference proteome</keyword>
<feature type="domain" description="Acyltransferase 3" evidence="2">
    <location>
        <begin position="12"/>
        <end position="351"/>
    </location>
</feature>
<feature type="transmembrane region" description="Helical" evidence="1">
    <location>
        <begin position="78"/>
        <end position="97"/>
    </location>
</feature>
<dbReference type="Pfam" id="PF19040">
    <property type="entry name" value="SGNH"/>
    <property type="match status" value="1"/>
</dbReference>
<feature type="transmembrane region" description="Helical" evidence="1">
    <location>
        <begin position="216"/>
        <end position="234"/>
    </location>
</feature>
<accession>A0A8H9L449</accession>
<evidence type="ECO:0000313" key="5">
    <source>
        <dbReference type="Proteomes" id="UP000655589"/>
    </source>
</evidence>
<organism evidence="4 5">
    <name type="scientific">Promicromonospora citrea</name>
    <dbReference type="NCBI Taxonomy" id="43677"/>
    <lineage>
        <taxon>Bacteria</taxon>
        <taxon>Bacillati</taxon>
        <taxon>Actinomycetota</taxon>
        <taxon>Actinomycetes</taxon>
        <taxon>Micrococcales</taxon>
        <taxon>Promicromonosporaceae</taxon>
        <taxon>Promicromonospora</taxon>
    </lineage>
</organism>
<feature type="transmembrane region" description="Helical" evidence="1">
    <location>
        <begin position="36"/>
        <end position="57"/>
    </location>
</feature>
<name>A0A8H9L449_9MICO</name>
<feature type="domain" description="SGNH" evidence="3">
    <location>
        <begin position="455"/>
        <end position="687"/>
    </location>
</feature>
<keyword evidence="4" id="KW-0808">Transferase</keyword>
<comment type="caution">
    <text evidence="4">The sequence shown here is derived from an EMBL/GenBank/DDBJ whole genome shotgun (WGS) entry which is preliminary data.</text>
</comment>
<dbReference type="PANTHER" id="PTHR23028">
    <property type="entry name" value="ACETYLTRANSFERASE"/>
    <property type="match status" value="1"/>
</dbReference>
<keyword evidence="1" id="KW-1133">Transmembrane helix</keyword>
<dbReference type="InterPro" id="IPR043968">
    <property type="entry name" value="SGNH"/>
</dbReference>
<reference evidence="4" key="1">
    <citation type="journal article" date="2014" name="Int. J. Syst. Evol. Microbiol.">
        <title>Complete genome sequence of Corynebacterium casei LMG S-19264T (=DSM 44701T), isolated from a smear-ripened cheese.</title>
        <authorList>
            <consortium name="US DOE Joint Genome Institute (JGI-PGF)"/>
            <person name="Walter F."/>
            <person name="Albersmeier A."/>
            <person name="Kalinowski J."/>
            <person name="Ruckert C."/>
        </authorList>
    </citation>
    <scope>NUCLEOTIDE SEQUENCE</scope>
    <source>
        <strain evidence="4">JCM 3051</strain>
    </source>
</reference>
<feature type="transmembrane region" description="Helical" evidence="1">
    <location>
        <begin position="270"/>
        <end position="288"/>
    </location>
</feature>
<dbReference type="InterPro" id="IPR002656">
    <property type="entry name" value="Acyl_transf_3_dom"/>
</dbReference>
<evidence type="ECO:0000259" key="3">
    <source>
        <dbReference type="Pfam" id="PF19040"/>
    </source>
</evidence>
<keyword evidence="1" id="KW-0812">Transmembrane</keyword>
<proteinExistence type="predicted"/>
<gene>
    <name evidence="4" type="ORF">GCM10010102_19630</name>
</gene>
<feature type="transmembrane region" description="Helical" evidence="1">
    <location>
        <begin position="300"/>
        <end position="319"/>
    </location>
</feature>
<feature type="transmembrane region" description="Helical" evidence="1">
    <location>
        <begin position="182"/>
        <end position="204"/>
    </location>
</feature>
<feature type="transmembrane region" description="Helical" evidence="1">
    <location>
        <begin position="372"/>
        <end position="391"/>
    </location>
</feature>
<dbReference type="RefSeq" id="WP_171104904.1">
    <property type="nucleotide sequence ID" value="NZ_BMPT01000006.1"/>
</dbReference>
<dbReference type="InterPro" id="IPR050879">
    <property type="entry name" value="Acyltransferase_3"/>
</dbReference>
<evidence type="ECO:0000259" key="2">
    <source>
        <dbReference type="Pfam" id="PF01757"/>
    </source>
</evidence>
<dbReference type="PANTHER" id="PTHR23028:SF53">
    <property type="entry name" value="ACYL_TRANSF_3 DOMAIN-CONTAINING PROTEIN"/>
    <property type="match status" value="1"/>
</dbReference>
<dbReference type="AlphaFoldDB" id="A0A8H9L449"/>
<dbReference type="Proteomes" id="UP000655589">
    <property type="component" value="Unassembled WGS sequence"/>
</dbReference>
<keyword evidence="1" id="KW-0472">Membrane</keyword>
<feature type="transmembrane region" description="Helical" evidence="1">
    <location>
        <begin position="339"/>
        <end position="356"/>
    </location>
</feature>
<feature type="transmembrane region" description="Helical" evidence="1">
    <location>
        <begin position="151"/>
        <end position="170"/>
    </location>
</feature>
<dbReference type="GO" id="GO:0016747">
    <property type="term" value="F:acyltransferase activity, transferring groups other than amino-acyl groups"/>
    <property type="evidence" value="ECO:0007669"/>
    <property type="project" value="InterPro"/>
</dbReference>
<dbReference type="GO" id="GO:0009103">
    <property type="term" value="P:lipopolysaccharide biosynthetic process"/>
    <property type="evidence" value="ECO:0007669"/>
    <property type="project" value="TreeGrafter"/>
</dbReference>
<feature type="transmembrane region" description="Helical" evidence="1">
    <location>
        <begin position="243"/>
        <end position="264"/>
    </location>
</feature>
<dbReference type="GO" id="GO:0016020">
    <property type="term" value="C:membrane"/>
    <property type="evidence" value="ECO:0007669"/>
    <property type="project" value="TreeGrafter"/>
</dbReference>
<dbReference type="Pfam" id="PF01757">
    <property type="entry name" value="Acyl_transf_3"/>
    <property type="match status" value="1"/>
</dbReference>